<evidence type="ECO:0000313" key="2">
    <source>
        <dbReference type="Proteomes" id="UP001237207"/>
    </source>
</evidence>
<dbReference type="EMBL" id="JAUSUC010000017">
    <property type="protein sequence ID" value="MDQ0215298.1"/>
    <property type="molecule type" value="Genomic_DNA"/>
</dbReference>
<dbReference type="AlphaFoldDB" id="A0AAJ1WJB7"/>
<dbReference type="Proteomes" id="UP001237207">
    <property type="component" value="Unassembled WGS sequence"/>
</dbReference>
<reference evidence="1" key="1">
    <citation type="submission" date="2023-07" db="EMBL/GenBank/DDBJ databases">
        <title>Genomic Encyclopedia of Type Strains, Phase IV (KMG-IV): sequencing the most valuable type-strain genomes for metagenomic binning, comparative biology and taxonomic classification.</title>
        <authorList>
            <person name="Goeker M."/>
        </authorList>
    </citation>
    <scope>NUCLEOTIDE SEQUENCE</scope>
    <source>
        <strain evidence="1">DSM 23947</strain>
    </source>
</reference>
<gene>
    <name evidence="1" type="ORF">J2S13_001698</name>
</gene>
<organism evidence="1 2">
    <name type="scientific">Oikeobacillus pervagus</name>
    <dbReference type="NCBI Taxonomy" id="1325931"/>
    <lineage>
        <taxon>Bacteria</taxon>
        <taxon>Bacillati</taxon>
        <taxon>Bacillota</taxon>
        <taxon>Bacilli</taxon>
        <taxon>Bacillales</taxon>
        <taxon>Bacillaceae</taxon>
        <taxon>Oikeobacillus</taxon>
    </lineage>
</organism>
<accession>A0AAJ1WJB7</accession>
<proteinExistence type="predicted"/>
<name>A0AAJ1WJB7_9BACI</name>
<evidence type="ECO:0000313" key="1">
    <source>
        <dbReference type="EMBL" id="MDQ0215298.1"/>
    </source>
</evidence>
<keyword evidence="2" id="KW-1185">Reference proteome</keyword>
<sequence>MKAIEPWRIIGISQCETTNFCRKSEKDGEEQE</sequence>
<comment type="caution">
    <text evidence="1">The sequence shown here is derived from an EMBL/GenBank/DDBJ whole genome shotgun (WGS) entry which is preliminary data.</text>
</comment>
<protein>
    <submittedName>
        <fullName evidence="1">Uncharacterized protein</fullName>
    </submittedName>
</protein>